<dbReference type="RefSeq" id="WP_379510236.1">
    <property type="nucleotide sequence ID" value="NZ_JBHRTQ010000010.1"/>
</dbReference>
<evidence type="ECO:0000259" key="2">
    <source>
        <dbReference type="Pfam" id="PF20467"/>
    </source>
</evidence>
<name>A0ABV7IXD5_9SPHN</name>
<dbReference type="InterPro" id="IPR046818">
    <property type="entry name" value="MmeI_C"/>
</dbReference>
<accession>A0ABV7IXD5</accession>
<feature type="domain" description="MmeI-like target recognition" evidence="1">
    <location>
        <begin position="6"/>
        <end position="87"/>
    </location>
</feature>
<dbReference type="EMBL" id="JBHRTQ010000010">
    <property type="protein sequence ID" value="MFC3174852.1"/>
    <property type="molecule type" value="Genomic_DNA"/>
</dbReference>
<proteinExistence type="predicted"/>
<protein>
    <submittedName>
        <fullName evidence="3">Type IIL restriction-modification enzyme MmeI</fullName>
    </submittedName>
</protein>
<feature type="domain" description="MmeI-like C-terminal" evidence="2">
    <location>
        <begin position="90"/>
        <end position="166"/>
    </location>
</feature>
<gene>
    <name evidence="3" type="ORF">ACFOD9_11385</name>
</gene>
<organism evidence="3 4">
    <name type="scientific">Novosphingobium bradum</name>
    <dbReference type="NCBI Taxonomy" id="1737444"/>
    <lineage>
        <taxon>Bacteria</taxon>
        <taxon>Pseudomonadati</taxon>
        <taxon>Pseudomonadota</taxon>
        <taxon>Alphaproteobacteria</taxon>
        <taxon>Sphingomonadales</taxon>
        <taxon>Sphingomonadaceae</taxon>
        <taxon>Novosphingobium</taxon>
    </lineage>
</organism>
<reference evidence="4" key="1">
    <citation type="journal article" date="2019" name="Int. J. Syst. Evol. Microbiol.">
        <title>The Global Catalogue of Microorganisms (GCM) 10K type strain sequencing project: providing services to taxonomists for standard genome sequencing and annotation.</title>
        <authorList>
            <consortium name="The Broad Institute Genomics Platform"/>
            <consortium name="The Broad Institute Genome Sequencing Center for Infectious Disease"/>
            <person name="Wu L."/>
            <person name="Ma J."/>
        </authorList>
    </citation>
    <scope>NUCLEOTIDE SEQUENCE [LARGE SCALE GENOMIC DNA]</scope>
    <source>
        <strain evidence="4">KCTC 42984</strain>
    </source>
</reference>
<keyword evidence="4" id="KW-1185">Reference proteome</keyword>
<dbReference type="Pfam" id="PF20466">
    <property type="entry name" value="MmeI_TRD"/>
    <property type="match status" value="1"/>
</dbReference>
<evidence type="ECO:0000313" key="4">
    <source>
        <dbReference type="Proteomes" id="UP001595604"/>
    </source>
</evidence>
<comment type="caution">
    <text evidence="3">The sequence shown here is derived from an EMBL/GenBank/DDBJ whole genome shotgun (WGS) entry which is preliminary data.</text>
</comment>
<sequence length="170" mass="19601">MRIGKKGTIVVPAISSEQRPFLPVGLVDSQTAISNKCYALYDAPLWNMAIIASRLHWVWIGTVCVRMRTDFSYSNTLGWNTFPVPKLTEQNKADLTRCAEDILLAREAHFPATIADLYDPEKMPENLRHAHERNDEVLERIYIGRRFRNDTERLEKLFELYTRMTSAKAA</sequence>
<evidence type="ECO:0000259" key="1">
    <source>
        <dbReference type="Pfam" id="PF20466"/>
    </source>
</evidence>
<dbReference type="Pfam" id="PF20467">
    <property type="entry name" value="MmeI_C"/>
    <property type="match status" value="1"/>
</dbReference>
<evidence type="ECO:0000313" key="3">
    <source>
        <dbReference type="EMBL" id="MFC3174852.1"/>
    </source>
</evidence>
<dbReference type="Proteomes" id="UP001595604">
    <property type="component" value="Unassembled WGS sequence"/>
</dbReference>
<dbReference type="InterPro" id="IPR046820">
    <property type="entry name" value="MmeI_TRD"/>
</dbReference>